<evidence type="ECO:0000313" key="1">
    <source>
        <dbReference type="EMBL" id="BBH24349.1"/>
    </source>
</evidence>
<organism evidence="1 2">
    <name type="scientific">Paenibacillus baekrokdamisoli</name>
    <dbReference type="NCBI Taxonomy" id="1712516"/>
    <lineage>
        <taxon>Bacteria</taxon>
        <taxon>Bacillati</taxon>
        <taxon>Bacillota</taxon>
        <taxon>Bacilli</taxon>
        <taxon>Bacillales</taxon>
        <taxon>Paenibacillaceae</taxon>
        <taxon>Paenibacillus</taxon>
    </lineage>
</organism>
<gene>
    <name evidence="1" type="ORF">Back11_56940</name>
</gene>
<evidence type="ECO:0008006" key="3">
    <source>
        <dbReference type="Google" id="ProtNLM"/>
    </source>
</evidence>
<dbReference type="Proteomes" id="UP000275368">
    <property type="component" value="Chromosome"/>
</dbReference>
<dbReference type="EMBL" id="AP019308">
    <property type="protein sequence ID" value="BBH24349.1"/>
    <property type="molecule type" value="Genomic_DNA"/>
</dbReference>
<protein>
    <recommendedName>
        <fullName evidence="3">DUF4259 domain-containing protein</fullName>
    </recommendedName>
</protein>
<dbReference type="KEGG" id="pbk:Back11_56940"/>
<sequence>MGAWGTAIMSDDIACDVRDIYKELLGDNYTGEEATRLIIENYIEELDDPDDTLAFWLSLALTQWKLGRLQEDVKDKALQIIDNGEDLDRWDDPTELKKRQIVLKKLRIQLMEPQPAPKKLKKVFREQTHLRQGDVISYRLLSGRYVLLRVYRISESNGRSVPEFELYDWIGTEVPSREELELLAMRKTPSGVDGIVIVRNGVRDDPKDRINLIAAGLEIKHKIHSSPWIAWKELDDYMNRYYKYD</sequence>
<dbReference type="AlphaFoldDB" id="A0A3G9JMT2"/>
<proteinExistence type="predicted"/>
<keyword evidence="2" id="KW-1185">Reference proteome</keyword>
<evidence type="ECO:0000313" key="2">
    <source>
        <dbReference type="Proteomes" id="UP000275368"/>
    </source>
</evidence>
<dbReference type="OrthoDB" id="362700at2"/>
<accession>A0A3G9JMT2</accession>
<reference evidence="1 2" key="1">
    <citation type="submission" date="2018-11" db="EMBL/GenBank/DDBJ databases">
        <title>Complete genome sequence of Paenibacillus baekrokdamisoli strain KCTC 33723.</title>
        <authorList>
            <person name="Kang S.W."/>
            <person name="Lee K.C."/>
            <person name="Kim K.K."/>
            <person name="Kim J.S."/>
            <person name="Kim D.S."/>
            <person name="Ko S.H."/>
            <person name="Yang S.H."/>
            <person name="Lee J.S."/>
        </authorList>
    </citation>
    <scope>NUCLEOTIDE SEQUENCE [LARGE SCALE GENOMIC DNA]</scope>
    <source>
        <strain evidence="1 2">KCTC 33723</strain>
    </source>
</reference>
<name>A0A3G9JMT2_9BACL</name>